<comment type="caution">
    <text evidence="2">The sequence shown here is derived from an EMBL/GenBank/DDBJ whole genome shotgun (WGS) entry which is preliminary data.</text>
</comment>
<keyword evidence="3" id="KW-1185">Reference proteome</keyword>
<gene>
    <name evidence="2" type="ORF">E5288_WYG017879</name>
</gene>
<dbReference type="EMBL" id="VBQZ03000177">
    <property type="protein sequence ID" value="MXQ96953.1"/>
    <property type="molecule type" value="Genomic_DNA"/>
</dbReference>
<organism evidence="2 3">
    <name type="scientific">Bos mutus</name>
    <name type="common">wild yak</name>
    <dbReference type="NCBI Taxonomy" id="72004"/>
    <lineage>
        <taxon>Eukaryota</taxon>
        <taxon>Metazoa</taxon>
        <taxon>Chordata</taxon>
        <taxon>Craniata</taxon>
        <taxon>Vertebrata</taxon>
        <taxon>Euteleostomi</taxon>
        <taxon>Mammalia</taxon>
        <taxon>Eutheria</taxon>
        <taxon>Laurasiatheria</taxon>
        <taxon>Artiodactyla</taxon>
        <taxon>Ruminantia</taxon>
        <taxon>Pecora</taxon>
        <taxon>Bovidae</taxon>
        <taxon>Bovinae</taxon>
        <taxon>Bos</taxon>
    </lineage>
</organism>
<feature type="region of interest" description="Disordered" evidence="1">
    <location>
        <begin position="1"/>
        <end position="83"/>
    </location>
</feature>
<feature type="compositionally biased region" description="Basic and acidic residues" evidence="1">
    <location>
        <begin position="1"/>
        <end position="29"/>
    </location>
</feature>
<dbReference type="AlphaFoldDB" id="A0A6B0SD95"/>
<evidence type="ECO:0000256" key="1">
    <source>
        <dbReference type="SAM" id="MobiDB-lite"/>
    </source>
</evidence>
<accession>A0A6B0SD95</accession>
<protein>
    <submittedName>
        <fullName evidence="2">Uncharacterized protein</fullName>
    </submittedName>
</protein>
<evidence type="ECO:0000313" key="3">
    <source>
        <dbReference type="Proteomes" id="UP000322234"/>
    </source>
</evidence>
<name>A0A6B0SD95_9CETA</name>
<reference evidence="2" key="1">
    <citation type="submission" date="2019-10" db="EMBL/GenBank/DDBJ databases">
        <title>The sequence and de novo assembly of the wild yak genome.</title>
        <authorList>
            <person name="Liu Y."/>
        </authorList>
    </citation>
    <scope>NUCLEOTIDE SEQUENCE [LARGE SCALE GENOMIC DNA]</scope>
    <source>
        <strain evidence="2">WY2019</strain>
    </source>
</reference>
<sequence>MHPGDEEPRGHHFTEEASRIRTGGVRDESETNPADPRMTPCEPSEALPDSPPQRSLCAGNHSGERAASLKLKRRLAQESRGHF</sequence>
<proteinExistence type="predicted"/>
<evidence type="ECO:0000313" key="2">
    <source>
        <dbReference type="EMBL" id="MXQ96953.1"/>
    </source>
</evidence>
<dbReference type="Proteomes" id="UP000322234">
    <property type="component" value="Unassembled WGS sequence"/>
</dbReference>